<name>A0A316YLV3_9BASI</name>
<gene>
    <name evidence="3" type="ORF">FA10DRAFT_267657</name>
</gene>
<dbReference type="PROSITE" id="PS50213">
    <property type="entry name" value="FAS1"/>
    <property type="match status" value="1"/>
</dbReference>
<dbReference type="InterPro" id="IPR036378">
    <property type="entry name" value="FAS1_dom_sf"/>
</dbReference>
<proteinExistence type="predicted"/>
<reference evidence="3 4" key="1">
    <citation type="journal article" date="2018" name="Mol. Biol. Evol.">
        <title>Broad Genomic Sampling Reveals a Smut Pathogenic Ancestry of the Fungal Clade Ustilaginomycotina.</title>
        <authorList>
            <person name="Kijpornyongpan T."/>
            <person name="Mondo S.J."/>
            <person name="Barry K."/>
            <person name="Sandor L."/>
            <person name="Lee J."/>
            <person name="Lipzen A."/>
            <person name="Pangilinan J."/>
            <person name="LaButti K."/>
            <person name="Hainaut M."/>
            <person name="Henrissat B."/>
            <person name="Grigoriev I.V."/>
            <person name="Spatafora J.W."/>
            <person name="Aime M.C."/>
        </authorList>
    </citation>
    <scope>NUCLEOTIDE SEQUENCE [LARGE SCALE GENOMIC DNA]</scope>
    <source>
        <strain evidence="3 4">MCA 4198</strain>
    </source>
</reference>
<dbReference type="Pfam" id="PF02469">
    <property type="entry name" value="Fasciclin"/>
    <property type="match status" value="1"/>
</dbReference>
<organism evidence="3 4">
    <name type="scientific">Acaromyces ingoldii</name>
    <dbReference type="NCBI Taxonomy" id="215250"/>
    <lineage>
        <taxon>Eukaryota</taxon>
        <taxon>Fungi</taxon>
        <taxon>Dikarya</taxon>
        <taxon>Basidiomycota</taxon>
        <taxon>Ustilaginomycotina</taxon>
        <taxon>Exobasidiomycetes</taxon>
        <taxon>Exobasidiales</taxon>
        <taxon>Cryptobasidiaceae</taxon>
        <taxon>Acaromyces</taxon>
    </lineage>
</organism>
<dbReference type="RefSeq" id="XP_025376251.1">
    <property type="nucleotide sequence ID" value="XM_025521997.1"/>
</dbReference>
<evidence type="ECO:0000259" key="2">
    <source>
        <dbReference type="PROSITE" id="PS50213"/>
    </source>
</evidence>
<dbReference type="AlphaFoldDB" id="A0A316YLV3"/>
<feature type="domain" description="FAS1" evidence="2">
    <location>
        <begin position="1"/>
        <end position="91"/>
    </location>
</feature>
<dbReference type="EMBL" id="KZ819637">
    <property type="protein sequence ID" value="PWN89053.1"/>
    <property type="molecule type" value="Genomic_DNA"/>
</dbReference>
<evidence type="ECO:0000256" key="1">
    <source>
        <dbReference type="SAM" id="Phobius"/>
    </source>
</evidence>
<dbReference type="SUPFAM" id="SSF82153">
    <property type="entry name" value="FAS1 domain"/>
    <property type="match status" value="1"/>
</dbReference>
<evidence type="ECO:0000313" key="3">
    <source>
        <dbReference type="EMBL" id="PWN89053.1"/>
    </source>
</evidence>
<accession>A0A316YLV3</accession>
<keyword evidence="1" id="KW-0812">Transmembrane</keyword>
<sequence>MPRDVVERLEASRPIDRKNIVRNHVFPNQHFTSSVSNGSRLSLSPSNHTYLEREGQEGSVVITSGSFQAQVIHSDVILRNHVVLHVIDAVLFDVDEEGPFFSLSSSSQSLIVHIPLGPAVLLVAFLVSSTLCMPM</sequence>
<dbReference type="Proteomes" id="UP000245768">
    <property type="component" value="Unassembled WGS sequence"/>
</dbReference>
<protein>
    <recommendedName>
        <fullName evidence="2">FAS1 domain-containing protein</fullName>
    </recommendedName>
</protein>
<dbReference type="InParanoid" id="A0A316YLV3"/>
<keyword evidence="1" id="KW-1133">Transmembrane helix</keyword>
<feature type="transmembrane region" description="Helical" evidence="1">
    <location>
        <begin position="110"/>
        <end position="133"/>
    </location>
</feature>
<evidence type="ECO:0000313" key="4">
    <source>
        <dbReference type="Proteomes" id="UP000245768"/>
    </source>
</evidence>
<dbReference type="Gene3D" id="2.30.180.10">
    <property type="entry name" value="FAS1 domain"/>
    <property type="match status" value="1"/>
</dbReference>
<dbReference type="InterPro" id="IPR000782">
    <property type="entry name" value="FAS1_domain"/>
</dbReference>
<dbReference type="GeneID" id="37043913"/>
<keyword evidence="1" id="KW-0472">Membrane</keyword>
<keyword evidence="4" id="KW-1185">Reference proteome</keyword>